<feature type="domain" description="Peptidase M11 gametolysin" evidence="3">
    <location>
        <begin position="179"/>
        <end position="252"/>
    </location>
</feature>
<accession>A0ABX7R663</accession>
<proteinExistence type="predicted"/>
<feature type="chain" id="PRO_5045502033" evidence="2">
    <location>
        <begin position="21"/>
        <end position="656"/>
    </location>
</feature>
<keyword evidence="2" id="KW-0732">Signal</keyword>
<dbReference type="Pfam" id="PF17963">
    <property type="entry name" value="Big_9"/>
    <property type="match status" value="1"/>
</dbReference>
<feature type="compositionally biased region" description="Gly residues" evidence="1">
    <location>
        <begin position="640"/>
        <end position="656"/>
    </location>
</feature>
<evidence type="ECO:0000259" key="3">
    <source>
        <dbReference type="Pfam" id="PF05548"/>
    </source>
</evidence>
<protein>
    <submittedName>
        <fullName evidence="4">Cadherin-like domain-containing protein</fullName>
    </submittedName>
</protein>
<dbReference type="EMBL" id="CP071502">
    <property type="protein sequence ID" value="QSX38578.1"/>
    <property type="molecule type" value="Genomic_DNA"/>
</dbReference>
<dbReference type="Gene3D" id="2.60.40.3440">
    <property type="match status" value="1"/>
</dbReference>
<gene>
    <name evidence="4" type="ORF">JYB85_07120</name>
</gene>
<name>A0ABX7R663_9GAMM</name>
<sequence length="656" mass="69674">MKNSALMLLATLSLSQFAYAAPLKLEGQLLLDFEDFNEHAVQQYKLKGANGEIHQLAFSQKPDWVKPGQKVRVFGQAKGKQFQVEEEGISLLQSTETQTQSTSLNQSTAAVSGIHSVLVAEVNFAVNPIVRFTVADIDAMVMQDSSAFFSENSYGAMSLGGSVADTVTVDVDLSVCNTDTLAAAADAELARRGYNLDGFDHLMYLIPTHPKCTWSGKANVNGKRSWIKRVQLSTINHELGHNLGLYHANKKDCADLTTKPSSQCTVYEYGDYLAAMSGTNTPKHFTSFNKQLLGWMQGRMVTVSSDSRVTLSAVETDAGSFPQALRIANGTDENGQPLYYYVEYRQAVGFDSSLATEASSFLNGVRLREGADNNPASGYLLDPTPNSTSYDWDDISLAPGQVFEQQGVRLEVVSSNADSVVLDISFGGNTAQCQRGSTLISTVTSVSSLLAGDQAQATLKLTNQDNSLCPSSVYDLASLGDAVLYTSLNQSYVTVQAGQSVNLALTLTADAQASGTHSWKVTAQRAEESAAVSKTGSLSVIAQSSNTAPVALDDAARTSGTASIKIVVLANDSDAEGDALQVYSTTQGRYGSVKVNADNSLTYTPGKRFKGSDSFSYTITDGELTATATVTLSPDTSGTTDGGTTGGTTGGKGRNK</sequence>
<dbReference type="SUPFAM" id="SSF55486">
    <property type="entry name" value="Metalloproteases ('zincins'), catalytic domain"/>
    <property type="match status" value="1"/>
</dbReference>
<keyword evidence="5" id="KW-1185">Reference proteome</keyword>
<dbReference type="RefSeq" id="WP_207381629.1">
    <property type="nucleotide sequence ID" value="NZ_CP071502.1"/>
</dbReference>
<evidence type="ECO:0000256" key="2">
    <source>
        <dbReference type="SAM" id="SignalP"/>
    </source>
</evidence>
<evidence type="ECO:0000256" key="1">
    <source>
        <dbReference type="SAM" id="MobiDB-lite"/>
    </source>
</evidence>
<evidence type="ECO:0000313" key="4">
    <source>
        <dbReference type="EMBL" id="QSX38578.1"/>
    </source>
</evidence>
<organism evidence="4 5">
    <name type="scientific">Shewanella sedimentimangrovi</name>
    <dbReference type="NCBI Taxonomy" id="2814293"/>
    <lineage>
        <taxon>Bacteria</taxon>
        <taxon>Pseudomonadati</taxon>
        <taxon>Pseudomonadota</taxon>
        <taxon>Gammaproteobacteria</taxon>
        <taxon>Alteromonadales</taxon>
        <taxon>Shewanellaceae</taxon>
        <taxon>Shewanella</taxon>
    </lineage>
</organism>
<reference evidence="4 5" key="1">
    <citation type="submission" date="2021-03" db="EMBL/GenBank/DDBJ databases">
        <title>Novel species identification of genus Shewanella.</title>
        <authorList>
            <person name="Liu G."/>
            <person name="Zhang Q."/>
        </authorList>
    </citation>
    <scope>NUCLEOTIDE SEQUENCE [LARGE SCALE GENOMIC DNA]</scope>
    <source>
        <strain evidence="4 5">FJAT-52962</strain>
    </source>
</reference>
<dbReference type="InterPro" id="IPR008752">
    <property type="entry name" value="Peptidase_M11"/>
</dbReference>
<feature type="region of interest" description="Disordered" evidence="1">
    <location>
        <begin position="631"/>
        <end position="656"/>
    </location>
</feature>
<evidence type="ECO:0000313" key="5">
    <source>
        <dbReference type="Proteomes" id="UP000663207"/>
    </source>
</evidence>
<dbReference type="Pfam" id="PF05548">
    <property type="entry name" value="Peptidase_M11"/>
    <property type="match status" value="1"/>
</dbReference>
<feature type="signal peptide" evidence="2">
    <location>
        <begin position="1"/>
        <end position="20"/>
    </location>
</feature>
<dbReference type="Proteomes" id="UP000663207">
    <property type="component" value="Chromosome"/>
</dbReference>